<dbReference type="InterPro" id="IPR036412">
    <property type="entry name" value="HAD-like_sf"/>
</dbReference>
<dbReference type="RefSeq" id="WP_301266110.1">
    <property type="nucleotide sequence ID" value="NZ_JAUIQW010000001.1"/>
</dbReference>
<dbReference type="InterPro" id="IPR023214">
    <property type="entry name" value="HAD_sf"/>
</dbReference>
<accession>A0AAW7NC42</accession>
<proteinExistence type="predicted"/>
<reference evidence="1" key="1">
    <citation type="submission" date="2023-07" db="EMBL/GenBank/DDBJ databases">
        <title>Complete genome sequence of Bacillus cereus SRCM126073 isolated from soil.</title>
        <authorList>
            <person name="Yang H.-G."/>
            <person name="Ryu M.-S."/>
            <person name="Ha G.-S."/>
            <person name="Yang H.-J."/>
            <person name="Jeong D.-Y."/>
        </authorList>
    </citation>
    <scope>NUCLEOTIDE SEQUENCE</scope>
    <source>
        <strain evidence="1">SRCM126073</strain>
    </source>
</reference>
<organism evidence="1 2">
    <name type="scientific">Bacillus cereus</name>
    <dbReference type="NCBI Taxonomy" id="1396"/>
    <lineage>
        <taxon>Bacteria</taxon>
        <taxon>Bacillati</taxon>
        <taxon>Bacillota</taxon>
        <taxon>Bacilli</taxon>
        <taxon>Bacillales</taxon>
        <taxon>Bacillaceae</taxon>
        <taxon>Bacillus</taxon>
        <taxon>Bacillus cereus group</taxon>
    </lineage>
</organism>
<dbReference type="SUPFAM" id="SSF56784">
    <property type="entry name" value="HAD-like"/>
    <property type="match status" value="1"/>
</dbReference>
<dbReference type="AlphaFoldDB" id="A0AAW7NC42"/>
<protein>
    <submittedName>
        <fullName evidence="1">HAD hydrolase family protein</fullName>
    </submittedName>
</protein>
<dbReference type="Proteomes" id="UP001175137">
    <property type="component" value="Unassembled WGS sequence"/>
</dbReference>
<comment type="caution">
    <text evidence="1">The sequence shown here is derived from an EMBL/GenBank/DDBJ whole genome shotgun (WGS) entry which is preliminary data.</text>
</comment>
<evidence type="ECO:0000313" key="1">
    <source>
        <dbReference type="EMBL" id="MDN4872996.1"/>
    </source>
</evidence>
<dbReference type="Gene3D" id="3.40.50.1000">
    <property type="entry name" value="HAD superfamily/HAD-like"/>
    <property type="match status" value="1"/>
</dbReference>
<name>A0AAW7NC42_BACCE</name>
<gene>
    <name evidence="1" type="ORF">QYM23_09015</name>
</gene>
<evidence type="ECO:0000313" key="2">
    <source>
        <dbReference type="Proteomes" id="UP001175137"/>
    </source>
</evidence>
<dbReference type="GO" id="GO:0016787">
    <property type="term" value="F:hydrolase activity"/>
    <property type="evidence" value="ECO:0007669"/>
    <property type="project" value="UniProtKB-KW"/>
</dbReference>
<dbReference type="EMBL" id="JAUIQW010000001">
    <property type="protein sequence ID" value="MDN4872996.1"/>
    <property type="molecule type" value="Genomic_DNA"/>
</dbReference>
<sequence length="124" mass="14779">MRYIIDLDGTICDLKEPNQCYSEVKPKKNVKEALQKIVDRGDTIIIFTARHMKTCENNVELVEERIGEITKKWLNRYEIPYDQLIFGKPYGDVYIDDLAYKFKGWDEFIKDNSFEIDNFEELKK</sequence>
<keyword evidence="1" id="KW-0378">Hydrolase</keyword>
<dbReference type="Pfam" id="PF08282">
    <property type="entry name" value="Hydrolase_3"/>
    <property type="match status" value="1"/>
</dbReference>